<feature type="binding site" evidence="10">
    <location>
        <position position="26"/>
    </location>
    <ligand>
        <name>Mg(2+)</name>
        <dbReference type="ChEBI" id="CHEBI:18420"/>
    </ligand>
</feature>
<feature type="binding site" evidence="10">
    <location>
        <begin position="19"/>
        <end position="26"/>
    </location>
    <ligand>
        <name>GTP</name>
        <dbReference type="ChEBI" id="CHEBI:37565"/>
    </ligand>
</feature>
<evidence type="ECO:0000256" key="5">
    <source>
        <dbReference type="ARBA" id="ARBA00022741"/>
    </source>
</evidence>
<keyword evidence="8 10" id="KW-0648">Protein biosynthesis</keyword>
<dbReference type="SUPFAM" id="SSF50465">
    <property type="entry name" value="EF-Tu/eEF-1alpha/eIF2-gamma C-terminal domain"/>
    <property type="match status" value="1"/>
</dbReference>
<organism evidence="13">
    <name type="scientific">Medakamo hakoo</name>
    <dbReference type="NCBI Taxonomy" id="3113649"/>
    <lineage>
        <taxon>Eukaryota</taxon>
        <taxon>Viridiplantae</taxon>
        <taxon>Chlorophyta</taxon>
        <taxon>core chlorophytes</taxon>
        <taxon>Trebouxiophyceae</taxon>
        <taxon>Trebouxiophyceae incertae sedis</taxon>
        <taxon>Coccomyxaceae</taxon>
        <taxon>Medakamo</taxon>
    </lineage>
</organism>
<proteinExistence type="inferred from homology"/>
<dbReference type="Gene3D" id="3.40.50.300">
    <property type="entry name" value="P-loop containing nucleotide triphosphate hydrolases"/>
    <property type="match status" value="1"/>
</dbReference>
<keyword evidence="9 10" id="KW-0342">GTP-binding</keyword>
<dbReference type="InterPro" id="IPR004541">
    <property type="entry name" value="Transl_elong_EFTu/EF1A_bac/org"/>
</dbReference>
<keyword evidence="7 10" id="KW-0378">Hydrolase</keyword>
<feature type="domain" description="Tr-type G" evidence="12">
    <location>
        <begin position="10"/>
        <end position="214"/>
    </location>
</feature>
<dbReference type="CDD" id="cd03707">
    <property type="entry name" value="EFTU_III"/>
    <property type="match status" value="1"/>
</dbReference>
<dbReference type="InterPro" id="IPR004160">
    <property type="entry name" value="Transl_elong_EFTu/EF1A_C"/>
</dbReference>
<dbReference type="GO" id="GO:0009507">
    <property type="term" value="C:chloroplast"/>
    <property type="evidence" value="ECO:0007669"/>
    <property type="project" value="UniProtKB-SubCell"/>
</dbReference>
<dbReference type="InterPro" id="IPR050055">
    <property type="entry name" value="EF-Tu_GTPase"/>
</dbReference>
<feature type="binding site" evidence="10">
    <location>
        <begin position="81"/>
        <end position="85"/>
    </location>
    <ligand>
        <name>GTP</name>
        <dbReference type="ChEBI" id="CHEBI:37565"/>
    </ligand>
</feature>
<dbReference type="EMBL" id="LC604816">
    <property type="protein sequence ID" value="BCT02548.1"/>
    <property type="molecule type" value="Genomic_DNA"/>
</dbReference>
<evidence type="ECO:0000256" key="6">
    <source>
        <dbReference type="ARBA" id="ARBA00022768"/>
    </source>
</evidence>
<dbReference type="FunFam" id="2.40.30.10:FF:000046">
    <property type="entry name" value="Elongation factor Tu"/>
    <property type="match status" value="1"/>
</dbReference>
<dbReference type="GO" id="GO:0070125">
    <property type="term" value="P:mitochondrial translational elongation"/>
    <property type="evidence" value="ECO:0007669"/>
    <property type="project" value="TreeGrafter"/>
</dbReference>
<dbReference type="CDD" id="cd01884">
    <property type="entry name" value="EF_Tu"/>
    <property type="match status" value="1"/>
</dbReference>
<reference evidence="13" key="1">
    <citation type="submission" date="2021-02" db="EMBL/GenBank/DDBJ databases">
        <title>Organelle genome of a novel green alga in the class Trebouxiophyceae.</title>
        <authorList>
            <person name="Takusagawa M."/>
            <person name="Misumi O."/>
            <person name="Inui T.I."/>
            <person name="Kato S."/>
            <person name="Matsunaga S."/>
            <person name="Kuroiwa H."/>
            <person name="Kuroiwa T."/>
        </authorList>
    </citation>
    <scope>NUCLEOTIDE SEQUENCE</scope>
    <source>
        <strain evidence="13">311 I</strain>
    </source>
</reference>
<dbReference type="PROSITE" id="PS00301">
    <property type="entry name" value="G_TR_1"/>
    <property type="match status" value="1"/>
</dbReference>
<evidence type="ECO:0000256" key="4">
    <source>
        <dbReference type="ARBA" id="ARBA00022640"/>
    </source>
</evidence>
<dbReference type="InterPro" id="IPR027417">
    <property type="entry name" value="P-loop_NTPase"/>
</dbReference>
<comment type="function">
    <text evidence="10">GTP hydrolase that promotes the GTP-dependent binding of aminoacyl-tRNA to the A-site of ribosomes during protein biosynthesis.</text>
</comment>
<dbReference type="PANTHER" id="PTHR43721:SF5">
    <property type="entry name" value="ELONGATION FACTOR TU, CHLOROPLASTIC"/>
    <property type="match status" value="1"/>
</dbReference>
<keyword evidence="10" id="KW-0460">Magnesium</keyword>
<dbReference type="NCBIfam" id="TIGR00231">
    <property type="entry name" value="small_GTP"/>
    <property type="match status" value="1"/>
</dbReference>
<geneLocation type="chloroplast" evidence="13"/>
<dbReference type="GO" id="GO:0005525">
    <property type="term" value="F:GTP binding"/>
    <property type="evidence" value="ECO:0007669"/>
    <property type="project" value="UniProtKB-UniRule"/>
</dbReference>
<name>A0A8D5PV55_9CHLO</name>
<dbReference type="PROSITE" id="PS51722">
    <property type="entry name" value="G_TR_2"/>
    <property type="match status" value="1"/>
</dbReference>
<dbReference type="AlphaFoldDB" id="A0A8D5PV55"/>
<keyword evidence="6 10" id="KW-0251">Elongation factor</keyword>
<dbReference type="InterPro" id="IPR033720">
    <property type="entry name" value="EFTU_2"/>
</dbReference>
<evidence type="ECO:0000256" key="9">
    <source>
        <dbReference type="ARBA" id="ARBA00023134"/>
    </source>
</evidence>
<dbReference type="Pfam" id="PF03143">
    <property type="entry name" value="GTP_EFTU_D3"/>
    <property type="match status" value="1"/>
</dbReference>
<dbReference type="FunFam" id="2.40.30.10:FF:000001">
    <property type="entry name" value="Elongation factor Tu"/>
    <property type="match status" value="1"/>
</dbReference>
<evidence type="ECO:0000313" key="13">
    <source>
        <dbReference type="EMBL" id="BCT02548.1"/>
    </source>
</evidence>
<dbReference type="PRINTS" id="PR00315">
    <property type="entry name" value="ELONGATNFCT"/>
</dbReference>
<keyword evidence="13" id="KW-0150">Chloroplast</keyword>
<dbReference type="InterPro" id="IPR009000">
    <property type="entry name" value="Transl_B-barrel_sf"/>
</dbReference>
<comment type="catalytic activity">
    <reaction evidence="10">
        <text>GTP + H2O = GDP + phosphate + H(+)</text>
        <dbReference type="Rhea" id="RHEA:19669"/>
        <dbReference type="ChEBI" id="CHEBI:15377"/>
        <dbReference type="ChEBI" id="CHEBI:15378"/>
        <dbReference type="ChEBI" id="CHEBI:37565"/>
        <dbReference type="ChEBI" id="CHEBI:43474"/>
        <dbReference type="ChEBI" id="CHEBI:58189"/>
        <dbReference type="EC" id="3.6.5.3"/>
    </reaction>
</comment>
<dbReference type="SUPFAM" id="SSF50447">
    <property type="entry name" value="Translation proteins"/>
    <property type="match status" value="1"/>
</dbReference>
<comment type="subcellular location">
    <subcellularLocation>
        <location evidence="10">Plastid</location>
        <location evidence="10">Chloroplast</location>
    </subcellularLocation>
</comment>
<keyword evidence="10" id="KW-0479">Metal-binding</keyword>
<dbReference type="Gene3D" id="2.40.30.10">
    <property type="entry name" value="Translation factors"/>
    <property type="match status" value="2"/>
</dbReference>
<dbReference type="InterPro" id="IPR004161">
    <property type="entry name" value="EFTu-like_2"/>
</dbReference>
<dbReference type="CDD" id="cd03697">
    <property type="entry name" value="EFTU_II"/>
    <property type="match status" value="1"/>
</dbReference>
<dbReference type="GO" id="GO:0005739">
    <property type="term" value="C:mitochondrion"/>
    <property type="evidence" value="ECO:0007669"/>
    <property type="project" value="TreeGrafter"/>
</dbReference>
<dbReference type="NCBIfam" id="NF000766">
    <property type="entry name" value="PRK00049.1"/>
    <property type="match status" value="1"/>
</dbReference>
<dbReference type="HAMAP" id="MF_00118_B">
    <property type="entry name" value="EF_Tu_B"/>
    <property type="match status" value="1"/>
</dbReference>
<dbReference type="NCBIfam" id="NF009373">
    <property type="entry name" value="PRK12736.1"/>
    <property type="match status" value="1"/>
</dbReference>
<dbReference type="GO" id="GO:0000287">
    <property type="term" value="F:magnesium ion binding"/>
    <property type="evidence" value="ECO:0007669"/>
    <property type="project" value="UniProtKB-UniRule"/>
</dbReference>
<evidence type="ECO:0000256" key="3">
    <source>
        <dbReference type="ARBA" id="ARBA00021392"/>
    </source>
</evidence>
<dbReference type="GO" id="GO:0003924">
    <property type="term" value="F:GTPase activity"/>
    <property type="evidence" value="ECO:0007669"/>
    <property type="project" value="UniProtKB-UniRule"/>
</dbReference>
<dbReference type="InterPro" id="IPR009001">
    <property type="entry name" value="Transl_elong_EF1A/Init_IF2_C"/>
</dbReference>
<evidence type="ECO:0000256" key="1">
    <source>
        <dbReference type="ARBA" id="ARBA00003982"/>
    </source>
</evidence>
<comment type="function">
    <text evidence="1 11">This protein promotes the GTP-dependent binding of aminoacyl-tRNA to the A-site of ribosomes during protein biosynthesis.</text>
</comment>
<keyword evidence="4 13" id="KW-0934">Plastid</keyword>
<dbReference type="InterPro" id="IPR041709">
    <property type="entry name" value="EF-Tu_GTP-bd"/>
</dbReference>
<evidence type="ECO:0000256" key="7">
    <source>
        <dbReference type="ARBA" id="ARBA00022801"/>
    </source>
</evidence>
<dbReference type="GO" id="GO:0003746">
    <property type="term" value="F:translation elongation factor activity"/>
    <property type="evidence" value="ECO:0007669"/>
    <property type="project" value="UniProtKB-UniRule"/>
</dbReference>
<protein>
    <recommendedName>
        <fullName evidence="3 10">Elongation factor Tu, chloroplastic</fullName>
        <shortName evidence="10">EF-Tu</shortName>
        <ecNumber evidence="10">3.6.5.3</ecNumber>
    </recommendedName>
</protein>
<dbReference type="NCBIfam" id="NF009372">
    <property type="entry name" value="PRK12735.1"/>
    <property type="match status" value="1"/>
</dbReference>
<sequence length="409" mass="44663">MAREKFERTKPHVNIGTIGHVDHGKTTLTAAITMALAAASGGKGRKYDDIDSAPEEKARGITINTAHVEYETDKRHYAHVDCPGHADYVKNMITGAAQMDGAILVVSGADGPMPQTKEHILLAKQVGVPNIVVFLNKEDQVDDAELLELVELEVRETLDNYEFPGDDIPIVTGSALLALEALTENSSIKRGDNEWVDKIYALMDKVDEYIPTPARETDKPFLMAIEDVFSITGRGTVATGRVERGAIKVGDTVELVGLQETRSTTVTGLEMFQKSLEESIAGDNVGILLRGIQKVDIQRGMVLAKPGSITPHTKFESEVYVLNKEEGGRHTPFFPGYRPQFYVRTTDVTGKIESFQADDGSEAKMVMPGDRIKMIVELIQPIAIEKGMRFAIREGGRTVGAGLVSKIIA</sequence>
<dbReference type="NCBIfam" id="TIGR00485">
    <property type="entry name" value="EF-Tu"/>
    <property type="match status" value="1"/>
</dbReference>
<gene>
    <name evidence="10 13" type="primary">tufA</name>
</gene>
<evidence type="ECO:0000256" key="10">
    <source>
        <dbReference type="HAMAP-Rule" id="MF_00118"/>
    </source>
</evidence>
<dbReference type="PANTHER" id="PTHR43721">
    <property type="entry name" value="ELONGATION FACTOR TU-RELATED"/>
    <property type="match status" value="1"/>
</dbReference>
<feature type="binding site" evidence="10">
    <location>
        <begin position="136"/>
        <end position="139"/>
    </location>
    <ligand>
        <name>GTP</name>
        <dbReference type="ChEBI" id="CHEBI:37565"/>
    </ligand>
</feature>
<dbReference type="InterPro" id="IPR000795">
    <property type="entry name" value="T_Tr_GTP-bd_dom"/>
</dbReference>
<evidence type="ECO:0000256" key="8">
    <source>
        <dbReference type="ARBA" id="ARBA00022917"/>
    </source>
</evidence>
<evidence type="ECO:0000256" key="2">
    <source>
        <dbReference type="ARBA" id="ARBA00007249"/>
    </source>
</evidence>
<dbReference type="InterPro" id="IPR005225">
    <property type="entry name" value="Small_GTP-bd"/>
</dbReference>
<comment type="similarity">
    <text evidence="2 10 11">Belongs to the TRAFAC class translation factor GTPase superfamily. Classic translation factor GTPase family. EF-Tu/EF-1A subfamily.</text>
</comment>
<dbReference type="Pfam" id="PF00009">
    <property type="entry name" value="GTP_EFTU"/>
    <property type="match status" value="1"/>
</dbReference>
<dbReference type="Pfam" id="PF03144">
    <property type="entry name" value="GTP_EFTU_D2"/>
    <property type="match status" value="1"/>
</dbReference>
<evidence type="ECO:0000256" key="11">
    <source>
        <dbReference type="RuleBase" id="RU000325"/>
    </source>
</evidence>
<keyword evidence="5 10" id="KW-0547">Nucleotide-binding</keyword>
<dbReference type="EC" id="3.6.5.3" evidence="10"/>
<dbReference type="FunFam" id="3.40.50.300:FF:000003">
    <property type="entry name" value="Elongation factor Tu"/>
    <property type="match status" value="1"/>
</dbReference>
<evidence type="ECO:0000259" key="12">
    <source>
        <dbReference type="PROSITE" id="PS51722"/>
    </source>
</evidence>
<dbReference type="InterPro" id="IPR031157">
    <property type="entry name" value="G_TR_CS"/>
</dbReference>
<accession>A0A8D5PV55</accession>
<dbReference type="SUPFAM" id="SSF52540">
    <property type="entry name" value="P-loop containing nucleoside triphosphate hydrolases"/>
    <property type="match status" value="1"/>
</dbReference>